<dbReference type="RefSeq" id="WP_074839430.1">
    <property type="nucleotide sequence ID" value="NZ_CP047056.1"/>
</dbReference>
<dbReference type="Proteomes" id="UP000243374">
    <property type="component" value="Unassembled WGS sequence"/>
</dbReference>
<keyword evidence="3" id="KW-1185">Reference proteome</keyword>
<dbReference type="PANTHER" id="PTHR34980:SF2">
    <property type="entry name" value="INNER MEMBRANE PROTEIN YHAH-RELATED"/>
    <property type="match status" value="1"/>
</dbReference>
<reference evidence="2 3" key="1">
    <citation type="submission" date="2016-10" db="EMBL/GenBank/DDBJ databases">
        <authorList>
            <person name="Varghese N."/>
            <person name="Submissions S."/>
        </authorList>
    </citation>
    <scope>NUCLEOTIDE SEQUENCE [LARGE SCALE GENOMIC DNA]</scope>
    <source>
        <strain evidence="2 3">22B</strain>
    </source>
</reference>
<keyword evidence="1" id="KW-1133">Transmembrane helix</keyword>
<feature type="transmembrane region" description="Helical" evidence="1">
    <location>
        <begin position="103"/>
        <end position="126"/>
    </location>
</feature>
<evidence type="ECO:0000256" key="1">
    <source>
        <dbReference type="SAM" id="Phobius"/>
    </source>
</evidence>
<gene>
    <name evidence="2" type="ORF">SAMN04487865_100742</name>
</gene>
<dbReference type="EMBL" id="FOSF01000007">
    <property type="protein sequence ID" value="SFJ91495.1"/>
    <property type="molecule type" value="Genomic_DNA"/>
</dbReference>
<dbReference type="AlphaFoldDB" id="A0A662Z7H3"/>
<sequence length="151" mass="16786">MTFVESIKTCLMQKYFSIQGRASRSEYWWFILLCYILNFIGNFIPLIGIVIALGLIVPSITVCIRRCHDLGRSGKILFAPALVFLVGTLIMILGIYLQSTGLLYFGIFVVSIGGLGTIALNIYFIFPGTQGPNKYGEKPYEFVENKAAVNA</sequence>
<feature type="transmembrane region" description="Helical" evidence="1">
    <location>
        <begin position="27"/>
        <end position="56"/>
    </location>
</feature>
<proteinExistence type="predicted"/>
<dbReference type="OrthoDB" id="9812349at2"/>
<organism evidence="2 3">
    <name type="scientific">Succinivibrio dextrinosolvens</name>
    <dbReference type="NCBI Taxonomy" id="83771"/>
    <lineage>
        <taxon>Bacteria</taxon>
        <taxon>Pseudomonadati</taxon>
        <taxon>Pseudomonadota</taxon>
        <taxon>Gammaproteobacteria</taxon>
        <taxon>Aeromonadales</taxon>
        <taxon>Succinivibrionaceae</taxon>
        <taxon>Succinivibrio</taxon>
    </lineage>
</organism>
<keyword evidence="1" id="KW-0472">Membrane</keyword>
<evidence type="ECO:0000313" key="2">
    <source>
        <dbReference type="EMBL" id="SFJ91495.1"/>
    </source>
</evidence>
<keyword evidence="1" id="KW-0812">Transmembrane</keyword>
<accession>A0A662Z7H3</accession>
<feature type="transmembrane region" description="Helical" evidence="1">
    <location>
        <begin position="76"/>
        <end position="97"/>
    </location>
</feature>
<protein>
    <submittedName>
        <fullName evidence="2">Uncharacterized membrane protein YhaH, DUF805 family</fullName>
    </submittedName>
</protein>
<dbReference type="Pfam" id="PF05656">
    <property type="entry name" value="DUF805"/>
    <property type="match status" value="1"/>
</dbReference>
<dbReference type="InterPro" id="IPR008523">
    <property type="entry name" value="DUF805"/>
</dbReference>
<dbReference type="PANTHER" id="PTHR34980">
    <property type="entry name" value="INNER MEMBRANE PROTEIN-RELATED-RELATED"/>
    <property type="match status" value="1"/>
</dbReference>
<dbReference type="GO" id="GO:0005886">
    <property type="term" value="C:plasma membrane"/>
    <property type="evidence" value="ECO:0007669"/>
    <property type="project" value="TreeGrafter"/>
</dbReference>
<evidence type="ECO:0000313" key="3">
    <source>
        <dbReference type="Proteomes" id="UP000243374"/>
    </source>
</evidence>
<name>A0A662Z7H3_9GAMM</name>